<dbReference type="SUPFAM" id="SSF52540">
    <property type="entry name" value="P-loop containing nucleoside triphosphate hydrolases"/>
    <property type="match status" value="2"/>
</dbReference>
<dbReference type="InterPro" id="IPR003439">
    <property type="entry name" value="ABC_transporter-like_ATP-bd"/>
</dbReference>
<organism evidence="5 6">
    <name type="scientific">Paraclostridium ghonii</name>
    <dbReference type="NCBI Taxonomy" id="29358"/>
    <lineage>
        <taxon>Bacteria</taxon>
        <taxon>Bacillati</taxon>
        <taxon>Bacillota</taxon>
        <taxon>Clostridia</taxon>
        <taxon>Peptostreptococcales</taxon>
        <taxon>Peptostreptococcaceae</taxon>
        <taxon>Paraclostridium</taxon>
    </lineage>
</organism>
<evidence type="ECO:0000313" key="6">
    <source>
        <dbReference type="Proteomes" id="UP001232584"/>
    </source>
</evidence>
<reference evidence="5 6" key="1">
    <citation type="submission" date="2023-07" db="EMBL/GenBank/DDBJ databases">
        <title>Genomic Encyclopedia of Type Strains, Phase IV (KMG-IV): sequencing the most valuable type-strain genomes for metagenomic binning, comparative biology and taxonomic classification.</title>
        <authorList>
            <person name="Goeker M."/>
        </authorList>
    </citation>
    <scope>NUCLEOTIDE SEQUENCE [LARGE SCALE GENOMIC DNA]</scope>
    <source>
        <strain evidence="5 6">DSM 15049</strain>
    </source>
</reference>
<dbReference type="InterPro" id="IPR003593">
    <property type="entry name" value="AAA+_ATPase"/>
</dbReference>
<keyword evidence="6" id="KW-1185">Reference proteome</keyword>
<keyword evidence="3" id="KW-0175">Coiled coil</keyword>
<dbReference type="InterPro" id="IPR051309">
    <property type="entry name" value="ABCF_ATPase"/>
</dbReference>
<dbReference type="RefSeq" id="WP_307502972.1">
    <property type="nucleotide sequence ID" value="NZ_BAAACE010000029.1"/>
</dbReference>
<evidence type="ECO:0000256" key="3">
    <source>
        <dbReference type="SAM" id="Coils"/>
    </source>
</evidence>
<name>A0ABU0MYI5_9FIRM</name>
<dbReference type="GO" id="GO:0005524">
    <property type="term" value="F:ATP binding"/>
    <property type="evidence" value="ECO:0007669"/>
    <property type="project" value="UniProtKB-KW"/>
</dbReference>
<protein>
    <submittedName>
        <fullName evidence="5">Macrolide transport system ATP-binding/permease protein</fullName>
    </submittedName>
</protein>
<gene>
    <name evidence="5" type="ORF">QOZ92_000674</name>
</gene>
<evidence type="ECO:0000259" key="4">
    <source>
        <dbReference type="PROSITE" id="PS50893"/>
    </source>
</evidence>
<dbReference type="PANTHER" id="PTHR42855:SF2">
    <property type="entry name" value="DRUG RESISTANCE ABC TRANSPORTER,ATP-BINDING PROTEIN"/>
    <property type="match status" value="1"/>
</dbReference>
<keyword evidence="2 5" id="KW-0067">ATP-binding</keyword>
<comment type="caution">
    <text evidence="5">The sequence shown here is derived from an EMBL/GenBank/DDBJ whole genome shotgun (WGS) entry which is preliminary data.</text>
</comment>
<dbReference type="NCBIfam" id="NF000355">
    <property type="entry name" value="ribo_prot_ABC_F"/>
    <property type="match status" value="1"/>
</dbReference>
<dbReference type="PROSITE" id="PS50893">
    <property type="entry name" value="ABC_TRANSPORTER_2"/>
    <property type="match status" value="2"/>
</dbReference>
<dbReference type="SMART" id="SM00382">
    <property type="entry name" value="AAA"/>
    <property type="match status" value="2"/>
</dbReference>
<evidence type="ECO:0000313" key="5">
    <source>
        <dbReference type="EMBL" id="MDQ0555561.1"/>
    </source>
</evidence>
<dbReference type="Pfam" id="PF00005">
    <property type="entry name" value="ABC_tran"/>
    <property type="match status" value="2"/>
</dbReference>
<feature type="domain" description="ABC transporter" evidence="4">
    <location>
        <begin position="4"/>
        <end position="194"/>
    </location>
</feature>
<evidence type="ECO:0000256" key="1">
    <source>
        <dbReference type="ARBA" id="ARBA00022741"/>
    </source>
</evidence>
<evidence type="ECO:0000256" key="2">
    <source>
        <dbReference type="ARBA" id="ARBA00022840"/>
    </source>
</evidence>
<keyword evidence="1" id="KW-0547">Nucleotide-binding</keyword>
<dbReference type="CDD" id="cd03221">
    <property type="entry name" value="ABCF_EF-3"/>
    <property type="match status" value="2"/>
</dbReference>
<accession>A0ABU0MYI5</accession>
<proteinExistence type="predicted"/>
<dbReference type="Gene3D" id="3.40.50.300">
    <property type="entry name" value="P-loop containing nucleotide triphosphate hydrolases"/>
    <property type="match status" value="3"/>
</dbReference>
<dbReference type="InterPro" id="IPR017871">
    <property type="entry name" value="ABC_transporter-like_CS"/>
</dbReference>
<sequence length="551" mass="63299">MLLVSIDKLKKYYLDRLILDIDKFEIIEGDKIGLVGVNGAGKTTFIKALVGEVDIDEGNIYLTNSYSYISQSEDPKDLCVDSKIKSLLNAPDKFEDYLSGGEKVKIKITNALREKKKLIIADEPTSNLDQESIKSLEKMLKNHNGALLLVSHDRTFLNSLCNIIIEIDGGILKVYHGNYTTYENLKAKEIKRKEFEYEKYQTEKNRLENIKVQKIELKNNIKKCPKRMGNSEARLHKMGDQRGKQNLEGNIKAIQSRIDKLEVKEKPKTTKLIKIYIQDGMEIVSKNLIEVKNLNLNLKNKNLLEDTSFKVKRNKKIALIGENGCGKSRLLKEILKNNNDSIKIHPKVKIGYFAQNQENLNQDKSILDNIKESSSFDETFIRINLNLFGFKGDDVYKNVRVLSGGEKVKVALCKIILEDNNLLILDEPTNYLDILSMQALESSLISTEKTMIIVSHDRSFINNTCDYILEIKDNHIKEFNGNLKEYEESINIKKVDKQEQIQNEKVLVLENKLTHIISMICIESNSDKKLEYEKEYDILLKSIKDLKNNQI</sequence>
<dbReference type="PROSITE" id="PS00211">
    <property type="entry name" value="ABC_TRANSPORTER_1"/>
    <property type="match status" value="1"/>
</dbReference>
<dbReference type="NCBIfam" id="NF043038">
    <property type="entry name" value="ABCF_CplR"/>
    <property type="match status" value="1"/>
</dbReference>
<dbReference type="Proteomes" id="UP001232584">
    <property type="component" value="Unassembled WGS sequence"/>
</dbReference>
<dbReference type="InterPro" id="IPR027417">
    <property type="entry name" value="P-loop_NTPase"/>
</dbReference>
<feature type="domain" description="ABC transporter" evidence="4">
    <location>
        <begin position="289"/>
        <end position="498"/>
    </location>
</feature>
<feature type="coiled-coil region" evidence="3">
    <location>
        <begin position="190"/>
        <end position="220"/>
    </location>
</feature>
<dbReference type="EMBL" id="JAUSWG010000002">
    <property type="protein sequence ID" value="MDQ0555561.1"/>
    <property type="molecule type" value="Genomic_DNA"/>
</dbReference>
<dbReference type="PANTHER" id="PTHR42855">
    <property type="entry name" value="ABC TRANSPORTER ATP-BINDING SUBUNIT"/>
    <property type="match status" value="1"/>
</dbReference>